<evidence type="ECO:0000256" key="2">
    <source>
        <dbReference type="SAM" id="MobiDB-lite"/>
    </source>
</evidence>
<dbReference type="InterPro" id="IPR004244">
    <property type="entry name" value="Transposase_22"/>
</dbReference>
<dbReference type="Proteomes" id="UP001314229">
    <property type="component" value="Unassembled WGS sequence"/>
</dbReference>
<dbReference type="EMBL" id="CAWUFR010000127">
    <property type="protein sequence ID" value="CAK6968939.1"/>
    <property type="molecule type" value="Genomic_DNA"/>
</dbReference>
<feature type="compositionally biased region" description="Polar residues" evidence="2">
    <location>
        <begin position="20"/>
        <end position="32"/>
    </location>
</feature>
<dbReference type="Gene3D" id="3.30.70.1820">
    <property type="entry name" value="L1 transposable element, RRM domain"/>
    <property type="match status" value="1"/>
</dbReference>
<protein>
    <submittedName>
        <fullName evidence="3">Uncharacterized protein LOC117536879</fullName>
    </submittedName>
</protein>
<gene>
    <name evidence="3" type="ORF">FSCOSCO3_A025563</name>
</gene>
<evidence type="ECO:0000256" key="1">
    <source>
        <dbReference type="SAM" id="Coils"/>
    </source>
</evidence>
<sequence length="333" mass="37895">MASSQQKRSAALSAKARNGANANTDQEISNSDSSNATILQAIQCLKDDLVKKMDENTKSQSLELKREITLLREELKGSIEQVSSRTKTLEDKVESMHTACNNHSDAICTLDDEVQRLKRDIKVLSDKNEDLEARSRRCNLRITGVREKREAGKAPLEFMAGLLRDTLGLDTCPTLDRSHRTLRERPGDDQPPRAFVIKCHYYQEKEAILRKAAKAKELITPDGDRIRVYPDYTQTVLQQRNAFREAKGILRGCSGVEYRLSIGHFHNTHNDGNVGKQDKCKRNQKTKHGYTQRRDYFNIITTCLTCYRNVITVALCNDVSFTERNILKQHKAV</sequence>
<organism evidence="3 4">
    <name type="scientific">Scomber scombrus</name>
    <name type="common">Atlantic mackerel</name>
    <name type="synonym">Scomber vernalis</name>
    <dbReference type="NCBI Taxonomy" id="13677"/>
    <lineage>
        <taxon>Eukaryota</taxon>
        <taxon>Metazoa</taxon>
        <taxon>Chordata</taxon>
        <taxon>Craniata</taxon>
        <taxon>Vertebrata</taxon>
        <taxon>Euteleostomi</taxon>
        <taxon>Actinopterygii</taxon>
        <taxon>Neopterygii</taxon>
        <taxon>Teleostei</taxon>
        <taxon>Neoteleostei</taxon>
        <taxon>Acanthomorphata</taxon>
        <taxon>Pelagiaria</taxon>
        <taxon>Scombriformes</taxon>
        <taxon>Scombridae</taxon>
        <taxon>Scomber</taxon>
    </lineage>
</organism>
<keyword evidence="4" id="KW-1185">Reference proteome</keyword>
<feature type="region of interest" description="Disordered" evidence="2">
    <location>
        <begin position="1"/>
        <end position="32"/>
    </location>
</feature>
<accession>A0AAV1PDC1</accession>
<proteinExistence type="predicted"/>
<feature type="coiled-coil region" evidence="1">
    <location>
        <begin position="72"/>
        <end position="141"/>
    </location>
</feature>
<comment type="caution">
    <text evidence="3">The sequence shown here is derived from an EMBL/GenBank/DDBJ whole genome shotgun (WGS) entry which is preliminary data.</text>
</comment>
<keyword evidence="1" id="KW-0175">Coiled coil</keyword>
<evidence type="ECO:0000313" key="3">
    <source>
        <dbReference type="EMBL" id="CAK6968939.1"/>
    </source>
</evidence>
<dbReference type="PANTHER" id="PTHR11505">
    <property type="entry name" value="L1 TRANSPOSABLE ELEMENT-RELATED"/>
    <property type="match status" value="1"/>
</dbReference>
<dbReference type="AlphaFoldDB" id="A0AAV1PDC1"/>
<reference evidence="3 4" key="1">
    <citation type="submission" date="2024-01" db="EMBL/GenBank/DDBJ databases">
        <authorList>
            <person name="Alioto T."/>
            <person name="Alioto T."/>
            <person name="Gomez Garrido J."/>
        </authorList>
    </citation>
    <scope>NUCLEOTIDE SEQUENCE [LARGE SCALE GENOMIC DNA]</scope>
</reference>
<name>A0AAV1PDC1_SCOSC</name>
<evidence type="ECO:0000313" key="4">
    <source>
        <dbReference type="Proteomes" id="UP001314229"/>
    </source>
</evidence>